<evidence type="ECO:0000259" key="5">
    <source>
        <dbReference type="Pfam" id="PF00149"/>
    </source>
</evidence>
<keyword evidence="3" id="KW-0547">Nucleotide-binding</keyword>
<keyword evidence="8" id="KW-1185">Reference proteome</keyword>
<dbReference type="SUPFAM" id="SSF55816">
    <property type="entry name" value="5'-nucleotidase (syn. UDP-sugar hydrolase), C-terminal domain"/>
    <property type="match status" value="1"/>
</dbReference>
<dbReference type="PRINTS" id="PR01607">
    <property type="entry name" value="APYRASEFAMLY"/>
</dbReference>
<dbReference type="AlphaFoldDB" id="A0A226DE28"/>
<protein>
    <submittedName>
        <fullName evidence="7">Trifunctional nucleotide phosphoesterase protein YfkN</fullName>
    </submittedName>
</protein>
<reference evidence="7 8" key="1">
    <citation type="submission" date="2015-12" db="EMBL/GenBank/DDBJ databases">
        <title>The genome of Folsomia candida.</title>
        <authorList>
            <person name="Faddeeva A."/>
            <person name="Derks M.F."/>
            <person name="Anvar Y."/>
            <person name="Smit S."/>
            <person name="Van Straalen N."/>
            <person name="Roelofs D."/>
        </authorList>
    </citation>
    <scope>NUCLEOTIDE SEQUENCE [LARGE SCALE GENOMIC DNA]</scope>
    <source>
        <strain evidence="7 8">VU population</strain>
        <tissue evidence="7">Whole body</tissue>
    </source>
</reference>
<dbReference type="OrthoDB" id="10252235at2759"/>
<dbReference type="Gene3D" id="3.90.780.10">
    <property type="entry name" value="5'-Nucleotidase, C-terminal domain"/>
    <property type="match status" value="1"/>
</dbReference>
<feature type="region of interest" description="Disordered" evidence="4">
    <location>
        <begin position="611"/>
        <end position="633"/>
    </location>
</feature>
<dbReference type="STRING" id="158441.A0A226DE28"/>
<evidence type="ECO:0000313" key="7">
    <source>
        <dbReference type="EMBL" id="OXA43429.1"/>
    </source>
</evidence>
<accession>A0A226DE28</accession>
<proteinExistence type="inferred from homology"/>
<dbReference type="InterPro" id="IPR008334">
    <property type="entry name" value="5'-Nucleotdase_C"/>
</dbReference>
<evidence type="ECO:0000313" key="8">
    <source>
        <dbReference type="Proteomes" id="UP000198287"/>
    </source>
</evidence>
<feature type="domain" description="Calcineurin-like phosphoesterase" evidence="5">
    <location>
        <begin position="17"/>
        <end position="221"/>
    </location>
</feature>
<organism evidence="7 8">
    <name type="scientific">Folsomia candida</name>
    <name type="common">Springtail</name>
    <dbReference type="NCBI Taxonomy" id="158441"/>
    <lineage>
        <taxon>Eukaryota</taxon>
        <taxon>Metazoa</taxon>
        <taxon>Ecdysozoa</taxon>
        <taxon>Arthropoda</taxon>
        <taxon>Hexapoda</taxon>
        <taxon>Collembola</taxon>
        <taxon>Entomobryomorpha</taxon>
        <taxon>Isotomoidea</taxon>
        <taxon>Isotomidae</taxon>
        <taxon>Proisotominae</taxon>
        <taxon>Folsomia</taxon>
    </lineage>
</organism>
<feature type="region of interest" description="Disordered" evidence="4">
    <location>
        <begin position="521"/>
        <end position="540"/>
    </location>
</feature>
<comment type="similarity">
    <text evidence="1 3">Belongs to the 5'-nucleotidase family.</text>
</comment>
<dbReference type="EMBL" id="LNIX01000022">
    <property type="protein sequence ID" value="OXA43429.1"/>
    <property type="molecule type" value="Genomic_DNA"/>
</dbReference>
<feature type="compositionally biased region" description="Polar residues" evidence="4">
    <location>
        <begin position="524"/>
        <end position="538"/>
    </location>
</feature>
<dbReference type="GO" id="GO:0016787">
    <property type="term" value="F:hydrolase activity"/>
    <property type="evidence" value="ECO:0007669"/>
    <property type="project" value="UniProtKB-KW"/>
</dbReference>
<dbReference type="PANTHER" id="PTHR11575">
    <property type="entry name" value="5'-NUCLEOTIDASE-RELATED"/>
    <property type="match status" value="1"/>
</dbReference>
<evidence type="ECO:0000256" key="2">
    <source>
        <dbReference type="ARBA" id="ARBA00022729"/>
    </source>
</evidence>
<dbReference type="InterPro" id="IPR004843">
    <property type="entry name" value="Calcineurin-like_PHP"/>
</dbReference>
<dbReference type="GO" id="GO:0000166">
    <property type="term" value="F:nucleotide binding"/>
    <property type="evidence" value="ECO:0007669"/>
    <property type="project" value="UniProtKB-KW"/>
</dbReference>
<evidence type="ECO:0000259" key="6">
    <source>
        <dbReference type="Pfam" id="PF02872"/>
    </source>
</evidence>
<dbReference type="InterPro" id="IPR006179">
    <property type="entry name" value="5_nucleotidase/apyrase"/>
</dbReference>
<evidence type="ECO:0000256" key="4">
    <source>
        <dbReference type="SAM" id="MobiDB-lite"/>
    </source>
</evidence>
<dbReference type="Gene3D" id="3.60.21.10">
    <property type="match status" value="1"/>
</dbReference>
<evidence type="ECO:0000256" key="3">
    <source>
        <dbReference type="RuleBase" id="RU362119"/>
    </source>
</evidence>
<dbReference type="InterPro" id="IPR036907">
    <property type="entry name" value="5'-Nucleotdase_C_sf"/>
</dbReference>
<dbReference type="Pfam" id="PF00149">
    <property type="entry name" value="Metallophos"/>
    <property type="match status" value="1"/>
</dbReference>
<sequence>MASQNGAGTGSGPPDLTIIHFNDVYDVESQKKEPIGGAARFCTAVKKYAQLNPVVLFSGDCFSPSLLSQFTKGEQMIPVLNHCRTDCSVFGNHDFDFGVDILADWVKKTTFPWLMSNVIDNETNRPLGEGHITQVLERHGRKIGLMGLVEWEWMETLSTIDPEAVTYTDYVDAGNDLSAKLRKEGCDIIVALTHMRFPNDCRLAENCKGIDLILGGHDHVYDINGIPVLKSGTDFRDFSAISVTFDKDNANKPKFNIERISITSDYEEDAALKAELDVFTATMSSKLEDILGEFHVDIDGRFEVVRTQESNLGNFVCDIMVASCNGDCSLVNSGTLRSDRIHPAGPFTRRDMMTVLPMMDSLVVLNVTGSQLIEALENGVSQYPKLEGRFPQISGLRFAFDPSKPAGNRVDPKFVKVGDEYLQPHQSYRLVTKEYIATGHDGYTVLANAEVLADSDQCLELSTAIQNHFHAVQMVGQEVGSGTALNAKHSRHHQSLITLSRRHSLLRSMSAVHDLNHASPSLDRCNSLSPRPSLSRQGNVVEEMEKQTCLLKPMVEGRIVVIKDKNVLHDLMNERKDWEASRTIKEEDENVSPTTPTVMSRLHALYHAAVSGSTNNRSPSPSDFSDLSDVPAP</sequence>
<feature type="domain" description="5'-Nucleotidase C-terminal" evidence="6">
    <location>
        <begin position="305"/>
        <end position="447"/>
    </location>
</feature>
<dbReference type="Pfam" id="PF02872">
    <property type="entry name" value="5_nucleotid_C"/>
    <property type="match status" value="1"/>
</dbReference>
<keyword evidence="3" id="KW-0378">Hydrolase</keyword>
<dbReference type="InterPro" id="IPR029052">
    <property type="entry name" value="Metallo-depent_PP-like"/>
</dbReference>
<dbReference type="InterPro" id="IPR041821">
    <property type="entry name" value="CG11883_N"/>
</dbReference>
<dbReference type="GO" id="GO:0009166">
    <property type="term" value="P:nucleotide catabolic process"/>
    <property type="evidence" value="ECO:0007669"/>
    <property type="project" value="InterPro"/>
</dbReference>
<comment type="caution">
    <text evidence="7">The sequence shown here is derived from an EMBL/GenBank/DDBJ whole genome shotgun (WGS) entry which is preliminary data.</text>
</comment>
<keyword evidence="2" id="KW-0732">Signal</keyword>
<dbReference type="OMA" id="GETWYDF"/>
<dbReference type="CDD" id="cd07406">
    <property type="entry name" value="MPP_CG11883_N"/>
    <property type="match status" value="1"/>
</dbReference>
<dbReference type="Proteomes" id="UP000198287">
    <property type="component" value="Unassembled WGS sequence"/>
</dbReference>
<dbReference type="SUPFAM" id="SSF56300">
    <property type="entry name" value="Metallo-dependent phosphatases"/>
    <property type="match status" value="1"/>
</dbReference>
<evidence type="ECO:0000256" key="1">
    <source>
        <dbReference type="ARBA" id="ARBA00006654"/>
    </source>
</evidence>
<name>A0A226DE28_FOLCA</name>
<gene>
    <name evidence="7" type="ORF">Fcan01_21902</name>
</gene>
<dbReference type="PANTHER" id="PTHR11575:SF48">
    <property type="entry name" value="5'-NUCLEOTIDASE"/>
    <property type="match status" value="1"/>
</dbReference>
<feature type="compositionally biased region" description="Low complexity" evidence="4">
    <location>
        <begin position="618"/>
        <end position="633"/>
    </location>
</feature>